<dbReference type="Proteomes" id="UP000243459">
    <property type="component" value="Chromosome 4"/>
</dbReference>
<dbReference type="PANTHER" id="PTHR43681">
    <property type="entry name" value="TRANSMEMBRANE GTPASE FZO"/>
    <property type="match status" value="1"/>
</dbReference>
<dbReference type="PANTHER" id="PTHR43681:SF1">
    <property type="entry name" value="SARCALUMENIN"/>
    <property type="match status" value="1"/>
</dbReference>
<evidence type="ECO:0000313" key="2">
    <source>
        <dbReference type="Proteomes" id="UP000243459"/>
    </source>
</evidence>
<dbReference type="InterPro" id="IPR051943">
    <property type="entry name" value="TRAFAC_Dynamin-like_GTPase"/>
</dbReference>
<keyword evidence="2" id="KW-1185">Reference proteome</keyword>
<evidence type="ECO:0000313" key="1">
    <source>
        <dbReference type="EMBL" id="ONK71828.1"/>
    </source>
</evidence>
<dbReference type="Gramene" id="ONK71828">
    <property type="protein sequence ID" value="ONK71828"/>
    <property type="gene ID" value="A4U43_C04F12810"/>
</dbReference>
<protein>
    <submittedName>
        <fullName evidence="1">Uncharacterized protein</fullName>
    </submittedName>
</protein>
<name>A0A5P1F0E1_ASPOF</name>
<reference evidence="2" key="1">
    <citation type="journal article" date="2017" name="Nat. Commun.">
        <title>The asparagus genome sheds light on the origin and evolution of a young Y chromosome.</title>
        <authorList>
            <person name="Harkess A."/>
            <person name="Zhou J."/>
            <person name="Xu C."/>
            <person name="Bowers J.E."/>
            <person name="Van der Hulst R."/>
            <person name="Ayyampalayam S."/>
            <person name="Mercati F."/>
            <person name="Riccardi P."/>
            <person name="McKain M.R."/>
            <person name="Kakrana A."/>
            <person name="Tang H."/>
            <person name="Ray J."/>
            <person name="Groenendijk J."/>
            <person name="Arikit S."/>
            <person name="Mathioni S.M."/>
            <person name="Nakano M."/>
            <person name="Shan H."/>
            <person name="Telgmann-Rauber A."/>
            <person name="Kanno A."/>
            <person name="Yue Z."/>
            <person name="Chen H."/>
            <person name="Li W."/>
            <person name="Chen Y."/>
            <person name="Xu X."/>
            <person name="Zhang Y."/>
            <person name="Luo S."/>
            <person name="Chen H."/>
            <person name="Gao J."/>
            <person name="Mao Z."/>
            <person name="Pires J.C."/>
            <person name="Luo M."/>
            <person name="Kudrna D."/>
            <person name="Wing R.A."/>
            <person name="Meyers B.C."/>
            <person name="Yi K."/>
            <person name="Kong H."/>
            <person name="Lavrijsen P."/>
            <person name="Sunseri F."/>
            <person name="Falavigna A."/>
            <person name="Ye Y."/>
            <person name="Leebens-Mack J.H."/>
            <person name="Chen G."/>
        </authorList>
    </citation>
    <scope>NUCLEOTIDE SEQUENCE [LARGE SCALE GENOMIC DNA]</scope>
    <source>
        <strain evidence="2">cv. DH0086</strain>
    </source>
</reference>
<accession>A0A5P1F0E1</accession>
<sequence length="183" mass="19871">MVSVLCNYTSLASRLSKLPLLPNPNNKPHNPISVSPCRFKRKTHHHRHHHHLINAISNPNDNSNNSSQQQLRTLFPGGFKRPKIKVPTVVLKLSSEEILSRDQDSVAEAVNSAVSKGVGVVVLKSGKGDDESGGLLYEAACVFKSVVGDKAYLLIRERVDIDAAIGTSGVLLSDQGDHPLNLN</sequence>
<dbReference type="GO" id="GO:0031969">
    <property type="term" value="C:chloroplast membrane"/>
    <property type="evidence" value="ECO:0007669"/>
    <property type="project" value="TreeGrafter"/>
</dbReference>
<gene>
    <name evidence="1" type="ORF">A4U43_C04F12810</name>
</gene>
<dbReference type="EMBL" id="CM007384">
    <property type="protein sequence ID" value="ONK71828.1"/>
    <property type="molecule type" value="Genomic_DNA"/>
</dbReference>
<proteinExistence type="predicted"/>
<organism evidence="1 2">
    <name type="scientific">Asparagus officinalis</name>
    <name type="common">Garden asparagus</name>
    <dbReference type="NCBI Taxonomy" id="4686"/>
    <lineage>
        <taxon>Eukaryota</taxon>
        <taxon>Viridiplantae</taxon>
        <taxon>Streptophyta</taxon>
        <taxon>Embryophyta</taxon>
        <taxon>Tracheophyta</taxon>
        <taxon>Spermatophyta</taxon>
        <taxon>Magnoliopsida</taxon>
        <taxon>Liliopsida</taxon>
        <taxon>Asparagales</taxon>
        <taxon>Asparagaceae</taxon>
        <taxon>Asparagoideae</taxon>
        <taxon>Asparagus</taxon>
    </lineage>
</organism>
<dbReference type="AlphaFoldDB" id="A0A5P1F0E1"/>
<dbReference type="GO" id="GO:0010027">
    <property type="term" value="P:thylakoid membrane organization"/>
    <property type="evidence" value="ECO:0007669"/>
    <property type="project" value="TreeGrafter"/>
</dbReference>